<name>A0A497XD76_9PROT</name>
<organism evidence="2 3">
    <name type="scientific">Sulfurisoma sediminicola</name>
    <dbReference type="NCBI Taxonomy" id="1381557"/>
    <lineage>
        <taxon>Bacteria</taxon>
        <taxon>Pseudomonadati</taxon>
        <taxon>Pseudomonadota</taxon>
        <taxon>Betaproteobacteria</taxon>
        <taxon>Nitrosomonadales</taxon>
        <taxon>Sterolibacteriaceae</taxon>
        <taxon>Sulfurisoma</taxon>
    </lineage>
</organism>
<dbReference type="Gene3D" id="3.40.190.170">
    <property type="entry name" value="Bacterial extracellular solute-binding protein, family 7"/>
    <property type="match status" value="1"/>
</dbReference>
<dbReference type="EMBL" id="RCCI01000005">
    <property type="protein sequence ID" value="RLJ64913.1"/>
    <property type="molecule type" value="Genomic_DNA"/>
</dbReference>
<dbReference type="Proteomes" id="UP000268908">
    <property type="component" value="Unassembled WGS sequence"/>
</dbReference>
<gene>
    <name evidence="2" type="ORF">DFR35_1562</name>
</gene>
<sequence>MKLGATVSVLALAALGSAFALPALADVTIPYNEYSESPTIGRGGGTSTDPRNPGYGALKIFIEKVKDYTDDQGPDALPPGHKVIFERDQKTGREISALRAGIQFANKGAEKKFAEPSWGFAYNSVPFGMRFEQMLGFLYEAKIEGFGGNGIALAQSLLDSRGGTQVVLPVVGSTMQGSGYFPQPIGKPDCNPGDTECASQGSGIGLAGLCQSGWRIRYLAPPQDIVDRACDILVKRGVIAKKTLTFYPPVGGQSVLLPMQKRTIQGFEYVNPYDDFADFFPIKGAAPGVPLGNPELGPLDCSPAQPFPIPAGTKSTCTQNIGQIGGRYAHHPSWHQPFLVSWMHIDKDLWNGLTPAQRAAIERAAKDALVESYKANESVECARLKDILDINQGVHQRNVDGSRRIVNGKPVSAAMTLARWPDDALKVLQEATNDYLAALAGPAEGKTPAQQDFTRFYTALTQYAKGIGATKFEPGTFPAKSGLKAGEQCRLVK</sequence>
<dbReference type="RefSeq" id="WP_121241317.1">
    <property type="nucleotide sequence ID" value="NZ_BHVV01000006.1"/>
</dbReference>
<proteinExistence type="predicted"/>
<evidence type="ECO:0000256" key="1">
    <source>
        <dbReference type="SAM" id="SignalP"/>
    </source>
</evidence>
<dbReference type="OrthoDB" id="9780733at2"/>
<comment type="caution">
    <text evidence="2">The sequence shown here is derived from an EMBL/GenBank/DDBJ whole genome shotgun (WGS) entry which is preliminary data.</text>
</comment>
<feature type="chain" id="PRO_5019818228" evidence="1">
    <location>
        <begin position="26"/>
        <end position="493"/>
    </location>
</feature>
<keyword evidence="1" id="KW-0732">Signal</keyword>
<evidence type="ECO:0000313" key="2">
    <source>
        <dbReference type="EMBL" id="RLJ64913.1"/>
    </source>
</evidence>
<dbReference type="AlphaFoldDB" id="A0A497XD76"/>
<reference evidence="2 3" key="1">
    <citation type="submission" date="2018-10" db="EMBL/GenBank/DDBJ databases">
        <title>Genomic Encyclopedia of Type Strains, Phase IV (KMG-IV): sequencing the most valuable type-strain genomes for metagenomic binning, comparative biology and taxonomic classification.</title>
        <authorList>
            <person name="Goeker M."/>
        </authorList>
    </citation>
    <scope>NUCLEOTIDE SEQUENCE [LARGE SCALE GENOMIC DNA]</scope>
    <source>
        <strain evidence="2 3">DSM 26916</strain>
    </source>
</reference>
<dbReference type="InterPro" id="IPR038404">
    <property type="entry name" value="TRAP_DctP_sf"/>
</dbReference>
<evidence type="ECO:0000313" key="3">
    <source>
        <dbReference type="Proteomes" id="UP000268908"/>
    </source>
</evidence>
<accession>A0A497XD76</accession>
<keyword evidence="3" id="KW-1185">Reference proteome</keyword>
<protein>
    <submittedName>
        <fullName evidence="2">TRAP-type mannitol/chloroaromatic compound transport system substrate-binding protein</fullName>
    </submittedName>
</protein>
<feature type="signal peptide" evidence="1">
    <location>
        <begin position="1"/>
        <end position="25"/>
    </location>
</feature>